<comment type="pathway">
    <text evidence="3">Protein modification; protein glycosylation.</text>
</comment>
<proteinExistence type="inferred from homology"/>
<comment type="catalytic activity">
    <reaction evidence="17">
        <text>3-O-(N-acetyl-beta-D-glucosaminyl-(1-&gt;4)-alpha-D-mannosyl)-L-threonyl-[protein] + UDP-N-acetyl-alpha-D-galactosamine = 3-O-[beta-D-GalNAc-(1-&gt;3)-beta-D-GlcNAc-(1-&gt;4)-alpha-D-Man]-L-Thr-[protein] + UDP + H(+)</text>
        <dbReference type="Rhea" id="RHEA:37667"/>
        <dbReference type="Rhea" id="RHEA-COMP:13308"/>
        <dbReference type="Rhea" id="RHEA-COMP:13618"/>
        <dbReference type="ChEBI" id="CHEBI:15378"/>
        <dbReference type="ChEBI" id="CHEBI:58223"/>
        <dbReference type="ChEBI" id="CHEBI:67138"/>
        <dbReference type="ChEBI" id="CHEBI:136709"/>
        <dbReference type="ChEBI" id="CHEBI:137540"/>
        <dbReference type="EC" id="2.4.1.313"/>
    </reaction>
</comment>
<dbReference type="InterPro" id="IPR002659">
    <property type="entry name" value="Glyco_trans_31"/>
</dbReference>
<evidence type="ECO:0000256" key="5">
    <source>
        <dbReference type="ARBA" id="ARBA00022676"/>
    </source>
</evidence>
<dbReference type="InParanoid" id="A0A4W3I7Z2"/>
<evidence type="ECO:0000256" key="2">
    <source>
        <dbReference type="ARBA" id="ARBA00004323"/>
    </source>
</evidence>
<evidence type="ECO:0000256" key="6">
    <source>
        <dbReference type="ARBA" id="ARBA00022679"/>
    </source>
</evidence>
<dbReference type="Gene3D" id="3.90.550.50">
    <property type="match status" value="1"/>
</dbReference>
<evidence type="ECO:0000256" key="7">
    <source>
        <dbReference type="ARBA" id="ARBA00022692"/>
    </source>
</evidence>
<dbReference type="GO" id="GO:0006493">
    <property type="term" value="P:protein O-linked glycosylation"/>
    <property type="evidence" value="ECO:0007669"/>
    <property type="project" value="TreeGrafter"/>
</dbReference>
<evidence type="ECO:0000313" key="20">
    <source>
        <dbReference type="Proteomes" id="UP000314986"/>
    </source>
</evidence>
<reference evidence="19" key="4">
    <citation type="submission" date="2025-08" db="UniProtKB">
        <authorList>
            <consortium name="Ensembl"/>
        </authorList>
    </citation>
    <scope>IDENTIFICATION</scope>
</reference>
<keyword evidence="8" id="KW-0256">Endoplasmic reticulum</keyword>
<keyword evidence="12" id="KW-0472">Membrane</keyword>
<evidence type="ECO:0000256" key="9">
    <source>
        <dbReference type="ARBA" id="ARBA00022968"/>
    </source>
</evidence>
<comment type="similarity">
    <text evidence="4">Belongs to the glycosyltransferase 31 family.</text>
</comment>
<reference evidence="20" key="3">
    <citation type="journal article" date="2014" name="Nature">
        <title>Elephant shark genome provides unique insights into gnathostome evolution.</title>
        <authorList>
            <consortium name="International Elephant Shark Genome Sequencing Consortium"/>
            <person name="Venkatesh B."/>
            <person name="Lee A.P."/>
            <person name="Ravi V."/>
            <person name="Maurya A.K."/>
            <person name="Lian M.M."/>
            <person name="Swann J.B."/>
            <person name="Ohta Y."/>
            <person name="Flajnik M.F."/>
            <person name="Sutoh Y."/>
            <person name="Kasahara M."/>
            <person name="Hoon S."/>
            <person name="Gangu V."/>
            <person name="Roy S.W."/>
            <person name="Irimia M."/>
            <person name="Korzh V."/>
            <person name="Kondrychyn I."/>
            <person name="Lim Z.W."/>
            <person name="Tay B.H."/>
            <person name="Tohari S."/>
            <person name="Kong K.W."/>
            <person name="Ho S."/>
            <person name="Lorente-Galdos B."/>
            <person name="Quilez J."/>
            <person name="Marques-Bonet T."/>
            <person name="Raney B.J."/>
            <person name="Ingham P.W."/>
            <person name="Tay A."/>
            <person name="Hillier L.W."/>
            <person name="Minx P."/>
            <person name="Boehm T."/>
            <person name="Wilson R.K."/>
            <person name="Brenner S."/>
            <person name="Warren W.C."/>
        </authorList>
    </citation>
    <scope>NUCLEOTIDE SEQUENCE [LARGE SCALE GENOMIC DNA]</scope>
</reference>
<evidence type="ECO:0000256" key="16">
    <source>
        <dbReference type="ARBA" id="ARBA00042712"/>
    </source>
</evidence>
<dbReference type="PANTHER" id="PTHR11214">
    <property type="entry name" value="BETA-1,3-N-ACETYLGLUCOSAMINYLTRANSFERASE"/>
    <property type="match status" value="1"/>
</dbReference>
<reference evidence="19" key="5">
    <citation type="submission" date="2025-09" db="UniProtKB">
        <authorList>
            <consortium name="Ensembl"/>
        </authorList>
    </citation>
    <scope>IDENTIFICATION</scope>
</reference>
<dbReference type="Ensembl" id="ENSCMIT00000026597.1">
    <property type="protein sequence ID" value="ENSCMIP00000026169.1"/>
    <property type="gene ID" value="ENSCMIG00000011473.1"/>
</dbReference>
<evidence type="ECO:0000256" key="17">
    <source>
        <dbReference type="ARBA" id="ARBA00047667"/>
    </source>
</evidence>
<feature type="signal peptide" evidence="18">
    <location>
        <begin position="1"/>
        <end position="31"/>
    </location>
</feature>
<gene>
    <name evidence="19" type="primary">b3galnt2</name>
</gene>
<evidence type="ECO:0000256" key="18">
    <source>
        <dbReference type="SAM" id="SignalP"/>
    </source>
</evidence>
<keyword evidence="20" id="KW-1185">Reference proteome</keyword>
<dbReference type="FunFam" id="3.90.550.50:FF:000013">
    <property type="entry name" value="Hexosyltransferase"/>
    <property type="match status" value="1"/>
</dbReference>
<evidence type="ECO:0000256" key="14">
    <source>
        <dbReference type="ARBA" id="ARBA00039104"/>
    </source>
</evidence>
<dbReference type="GeneTree" id="ENSGT00940000156562"/>
<dbReference type="GO" id="GO:0000139">
    <property type="term" value="C:Golgi membrane"/>
    <property type="evidence" value="ECO:0007669"/>
    <property type="project" value="UniProtKB-SubCell"/>
</dbReference>
<evidence type="ECO:0000256" key="4">
    <source>
        <dbReference type="ARBA" id="ARBA00008661"/>
    </source>
</evidence>
<feature type="chain" id="PRO_5021279537" description="UDP-GalNAc:beta-1,3-N-acetylgalactosaminyltransferase 2" evidence="18">
    <location>
        <begin position="32"/>
        <end position="513"/>
    </location>
</feature>
<keyword evidence="6" id="KW-0808">Transferase</keyword>
<keyword evidence="9" id="KW-0735">Signal-anchor</keyword>
<evidence type="ECO:0000256" key="15">
    <source>
        <dbReference type="ARBA" id="ARBA00040432"/>
    </source>
</evidence>
<evidence type="ECO:0000256" key="1">
    <source>
        <dbReference type="ARBA" id="ARBA00004240"/>
    </source>
</evidence>
<organism evidence="19 20">
    <name type="scientific">Callorhinchus milii</name>
    <name type="common">Ghost shark</name>
    <dbReference type="NCBI Taxonomy" id="7868"/>
    <lineage>
        <taxon>Eukaryota</taxon>
        <taxon>Metazoa</taxon>
        <taxon>Chordata</taxon>
        <taxon>Craniata</taxon>
        <taxon>Vertebrata</taxon>
        <taxon>Chondrichthyes</taxon>
        <taxon>Holocephali</taxon>
        <taxon>Chimaeriformes</taxon>
        <taxon>Callorhinchidae</taxon>
        <taxon>Callorhinchus</taxon>
    </lineage>
</organism>
<dbReference type="PANTHER" id="PTHR11214:SF219">
    <property type="entry name" value="UDP-GALNAC:BETA-1,3-N-ACETYLGALACTOSAMINYLTRANSFERASE 2"/>
    <property type="match status" value="1"/>
</dbReference>
<evidence type="ECO:0000256" key="8">
    <source>
        <dbReference type="ARBA" id="ARBA00022824"/>
    </source>
</evidence>
<dbReference type="EC" id="2.4.1.313" evidence="14"/>
<dbReference type="GO" id="GO:0005783">
    <property type="term" value="C:endoplasmic reticulum"/>
    <property type="evidence" value="ECO:0007669"/>
    <property type="project" value="UniProtKB-SubCell"/>
</dbReference>
<evidence type="ECO:0000313" key="19">
    <source>
        <dbReference type="Ensembl" id="ENSCMIP00000026169.1"/>
    </source>
</evidence>
<evidence type="ECO:0000256" key="3">
    <source>
        <dbReference type="ARBA" id="ARBA00004922"/>
    </source>
</evidence>
<dbReference type="AlphaFoldDB" id="A0A4W3I7Z2"/>
<dbReference type="Proteomes" id="UP000314986">
    <property type="component" value="Unassembled WGS sequence"/>
</dbReference>
<dbReference type="STRING" id="7868.ENSCMIP00000026169"/>
<accession>A0A4W3I7Z2</accession>
<keyword evidence="5" id="KW-0328">Glycosyltransferase</keyword>
<name>A0A4W3I7Z2_CALMI</name>
<comment type="subcellular location">
    <subcellularLocation>
        <location evidence="1">Endoplasmic reticulum</location>
    </subcellularLocation>
    <subcellularLocation>
        <location evidence="2">Golgi apparatus membrane</location>
        <topology evidence="2">Single-pass type II membrane protein</topology>
    </subcellularLocation>
</comment>
<keyword evidence="13" id="KW-0325">Glycoprotein</keyword>
<keyword evidence="10" id="KW-1133">Transmembrane helix</keyword>
<dbReference type="GO" id="GO:0016758">
    <property type="term" value="F:hexosyltransferase activity"/>
    <property type="evidence" value="ECO:0007669"/>
    <property type="project" value="InterPro"/>
</dbReference>
<keyword evidence="11" id="KW-0333">Golgi apparatus</keyword>
<keyword evidence="7" id="KW-0812">Transmembrane</keyword>
<dbReference type="OMA" id="GKWAEHD"/>
<reference evidence="20" key="2">
    <citation type="journal article" date="2007" name="PLoS Biol.">
        <title>Survey sequencing and comparative analysis of the elephant shark (Callorhinchus milii) genome.</title>
        <authorList>
            <person name="Venkatesh B."/>
            <person name="Kirkness E.F."/>
            <person name="Loh Y.H."/>
            <person name="Halpern A.L."/>
            <person name="Lee A.P."/>
            <person name="Johnson J."/>
            <person name="Dandona N."/>
            <person name="Viswanathan L.D."/>
            <person name="Tay A."/>
            <person name="Venter J.C."/>
            <person name="Strausberg R.L."/>
            <person name="Brenner S."/>
        </authorList>
    </citation>
    <scope>NUCLEOTIDE SEQUENCE [LARGE SCALE GENOMIC DNA]</scope>
</reference>
<dbReference type="Pfam" id="PF01762">
    <property type="entry name" value="Galactosyl_T"/>
    <property type="match status" value="1"/>
</dbReference>
<sequence length="513" mass="58650">MPLNSLPHPFLLNSLLDLLLAISYLCPLVLDTPTSGNFLSISMVSSLLRAERQCRLFVMREWTKPQYDIVVGILSARQNYELRNALRNTWLGNIKQHPELRQRVLAKFIIGAHGCDIPDEDREDPYSCQLLNITDPVVGQEIEAISLFGRTAVTLLGNKIASINFRVLHPIIITRLGVFHDQRETGFPRNVIVRLFQRAQEGVIASARFSPLSPGVQVKQLWYKPVEKFILPKGFQGTIVWESQDSEYLTTANLSDVQLNTGGGLLRLSADERLIQDGFEQDVAAVAGGFAYTVHDSDALLESLKARPKRFENRKQKLMEVDAALREESQIYEDIIFVDVVDTYRNVPYKLLHFYKWSVNYVSFRLLLKTDDDCYIDMDAILHRVGDRLVRTNVWWGNFRQNWAVDHSGKWMELQYPSPVYPDFACGSGYAVSQDLVQWLAENIKMLKMYQGEDVSMGIWMAAVGPQRYQDIHWLCEQSCSLGMLSSPQHSPVELLKLWQRNEECNNPCECAT</sequence>
<evidence type="ECO:0000256" key="11">
    <source>
        <dbReference type="ARBA" id="ARBA00023034"/>
    </source>
</evidence>
<evidence type="ECO:0000256" key="13">
    <source>
        <dbReference type="ARBA" id="ARBA00023180"/>
    </source>
</evidence>
<dbReference type="GO" id="GO:0008194">
    <property type="term" value="F:UDP-glycosyltransferase activity"/>
    <property type="evidence" value="ECO:0007669"/>
    <property type="project" value="TreeGrafter"/>
</dbReference>
<keyword evidence="18" id="KW-0732">Signal</keyword>
<evidence type="ECO:0000256" key="12">
    <source>
        <dbReference type="ARBA" id="ARBA00023136"/>
    </source>
</evidence>
<reference evidence="20" key="1">
    <citation type="journal article" date="2006" name="Science">
        <title>Ancient noncoding elements conserved in the human genome.</title>
        <authorList>
            <person name="Venkatesh B."/>
            <person name="Kirkness E.F."/>
            <person name="Loh Y.H."/>
            <person name="Halpern A.L."/>
            <person name="Lee A.P."/>
            <person name="Johnson J."/>
            <person name="Dandona N."/>
            <person name="Viswanathan L.D."/>
            <person name="Tay A."/>
            <person name="Venter J.C."/>
            <person name="Strausberg R.L."/>
            <person name="Brenner S."/>
        </authorList>
    </citation>
    <scope>NUCLEOTIDE SEQUENCE [LARGE SCALE GENOMIC DNA]</scope>
</reference>
<evidence type="ECO:0000256" key="10">
    <source>
        <dbReference type="ARBA" id="ARBA00022989"/>
    </source>
</evidence>
<protein>
    <recommendedName>
        <fullName evidence="15">UDP-GalNAc:beta-1,3-N-acetylgalactosaminyltransferase 2</fullName>
        <ecNumber evidence="14">2.4.1.313</ecNumber>
    </recommendedName>
    <alternativeName>
        <fullName evidence="16">Beta-1,3-N-acetylgalactosaminyltransferase II</fullName>
    </alternativeName>
</protein>